<evidence type="ECO:0000256" key="6">
    <source>
        <dbReference type="ARBA" id="ARBA00023136"/>
    </source>
</evidence>
<reference evidence="10" key="1">
    <citation type="submission" date="2020-07" db="EMBL/GenBank/DDBJ databases">
        <authorList>
            <person name="Partida-Martinez L."/>
            <person name="Huntemann M."/>
            <person name="Clum A."/>
            <person name="Wang J."/>
            <person name="Palaniappan K."/>
            <person name="Ritter S."/>
            <person name="Chen I.-M."/>
            <person name="Stamatis D."/>
            <person name="Reddy T."/>
            <person name="O'Malley R."/>
            <person name="Daum C."/>
            <person name="Shapiro N."/>
            <person name="Ivanova N."/>
            <person name="Kyrpides N."/>
            <person name="Woyke T."/>
        </authorList>
    </citation>
    <scope>NUCLEOTIDE SEQUENCE [LARGE SCALE GENOMIC DNA]</scope>
    <source>
        <strain evidence="10">AT2.8</strain>
    </source>
</reference>
<name>A0A852TLN3_9BACI</name>
<dbReference type="InterPro" id="IPR051393">
    <property type="entry name" value="ABC_transporter_permease"/>
</dbReference>
<comment type="caution">
    <text evidence="9">The sequence shown here is derived from an EMBL/GenBank/DDBJ whole genome shotgun (WGS) entry which is preliminary data.</text>
</comment>
<dbReference type="InterPro" id="IPR000515">
    <property type="entry name" value="MetI-like"/>
</dbReference>
<keyword evidence="9" id="KW-0762">Sugar transport</keyword>
<dbReference type="PANTHER" id="PTHR30193">
    <property type="entry name" value="ABC TRANSPORTER PERMEASE PROTEIN"/>
    <property type="match status" value="1"/>
</dbReference>
<dbReference type="EMBL" id="JACCBX010000012">
    <property type="protein sequence ID" value="NYE08078.1"/>
    <property type="molecule type" value="Genomic_DNA"/>
</dbReference>
<evidence type="ECO:0000256" key="7">
    <source>
        <dbReference type="RuleBase" id="RU363032"/>
    </source>
</evidence>
<dbReference type="InterPro" id="IPR035906">
    <property type="entry name" value="MetI-like_sf"/>
</dbReference>
<keyword evidence="2 7" id="KW-0813">Transport</keyword>
<keyword evidence="6 7" id="KW-0472">Membrane</keyword>
<evidence type="ECO:0000256" key="1">
    <source>
        <dbReference type="ARBA" id="ARBA00004651"/>
    </source>
</evidence>
<dbReference type="PANTHER" id="PTHR30193:SF37">
    <property type="entry name" value="INNER MEMBRANE ABC TRANSPORTER PERMEASE PROTEIN YCJO"/>
    <property type="match status" value="1"/>
</dbReference>
<feature type="transmembrane region" description="Helical" evidence="7">
    <location>
        <begin position="77"/>
        <end position="100"/>
    </location>
</feature>
<feature type="transmembrane region" description="Helical" evidence="7">
    <location>
        <begin position="265"/>
        <end position="285"/>
    </location>
</feature>
<comment type="subcellular location">
    <subcellularLocation>
        <location evidence="1 7">Cell membrane</location>
        <topology evidence="1 7">Multi-pass membrane protein</topology>
    </subcellularLocation>
</comment>
<proteinExistence type="inferred from homology"/>
<evidence type="ECO:0000259" key="8">
    <source>
        <dbReference type="PROSITE" id="PS50928"/>
    </source>
</evidence>
<evidence type="ECO:0000256" key="2">
    <source>
        <dbReference type="ARBA" id="ARBA00022448"/>
    </source>
</evidence>
<dbReference type="GO" id="GO:0055085">
    <property type="term" value="P:transmembrane transport"/>
    <property type="evidence" value="ECO:0007669"/>
    <property type="project" value="InterPro"/>
</dbReference>
<keyword evidence="4 7" id="KW-0812">Transmembrane</keyword>
<protein>
    <submittedName>
        <fullName evidence="9">Multiple sugar transport system permease protein</fullName>
    </submittedName>
</protein>
<feature type="transmembrane region" description="Helical" evidence="7">
    <location>
        <begin position="112"/>
        <end position="132"/>
    </location>
</feature>
<dbReference type="CDD" id="cd06261">
    <property type="entry name" value="TM_PBP2"/>
    <property type="match status" value="1"/>
</dbReference>
<dbReference type="SUPFAM" id="SSF161098">
    <property type="entry name" value="MetI-like"/>
    <property type="match status" value="1"/>
</dbReference>
<dbReference type="PROSITE" id="PS50928">
    <property type="entry name" value="ABC_TM1"/>
    <property type="match status" value="1"/>
</dbReference>
<feature type="transmembrane region" description="Helical" evidence="7">
    <location>
        <begin position="158"/>
        <end position="184"/>
    </location>
</feature>
<accession>A0A852TLN3</accession>
<evidence type="ECO:0000313" key="9">
    <source>
        <dbReference type="EMBL" id="NYE08078.1"/>
    </source>
</evidence>
<evidence type="ECO:0000256" key="3">
    <source>
        <dbReference type="ARBA" id="ARBA00022475"/>
    </source>
</evidence>
<feature type="transmembrane region" description="Helical" evidence="7">
    <location>
        <begin position="211"/>
        <end position="232"/>
    </location>
</feature>
<keyword evidence="5 7" id="KW-1133">Transmembrane helix</keyword>
<dbReference type="Gene3D" id="1.10.3720.10">
    <property type="entry name" value="MetI-like"/>
    <property type="match status" value="1"/>
</dbReference>
<dbReference type="Proteomes" id="UP000548423">
    <property type="component" value="Unassembled WGS sequence"/>
</dbReference>
<evidence type="ECO:0000256" key="5">
    <source>
        <dbReference type="ARBA" id="ARBA00022989"/>
    </source>
</evidence>
<evidence type="ECO:0000256" key="4">
    <source>
        <dbReference type="ARBA" id="ARBA00022692"/>
    </source>
</evidence>
<feature type="transmembrane region" description="Helical" evidence="7">
    <location>
        <begin position="12"/>
        <end position="38"/>
    </location>
</feature>
<organism evidence="9 10">
    <name type="scientific">Neobacillus niacini</name>
    <dbReference type="NCBI Taxonomy" id="86668"/>
    <lineage>
        <taxon>Bacteria</taxon>
        <taxon>Bacillati</taxon>
        <taxon>Bacillota</taxon>
        <taxon>Bacilli</taxon>
        <taxon>Bacillales</taxon>
        <taxon>Bacillaceae</taxon>
        <taxon>Neobacillus</taxon>
    </lineage>
</organism>
<keyword evidence="3" id="KW-1003">Cell membrane</keyword>
<feature type="domain" description="ABC transmembrane type-1" evidence="8">
    <location>
        <begin position="73"/>
        <end position="286"/>
    </location>
</feature>
<dbReference type="GO" id="GO:0005886">
    <property type="term" value="C:plasma membrane"/>
    <property type="evidence" value="ECO:0007669"/>
    <property type="project" value="UniProtKB-SubCell"/>
</dbReference>
<gene>
    <name evidence="9" type="ORF">F4694_004921</name>
</gene>
<comment type="similarity">
    <text evidence="7">Belongs to the binding-protein-dependent transport system permease family.</text>
</comment>
<sequence>MKFRFFSNRPYMIFILPALIILSVFSIFPIFVALGVSLTDMNLIGLLNWNQVQFVGFENYMDLLADKEFRQAFFNTIFYVVFGVPLVVVASLGVALLLDYGKNKFFTAARALFYMPSVTTSVAIAVVFGYLYNNHYGLFNYVLSLFDLPKVPWLTHPIIAKISLILMAAWKSIGFNMIIFLAALQGIPKDYYEAAEIDGAKKWQKLLYIKVPLLGFATFFVASTTLIGWFQFFEEPMIMTKGGPVGSTNSIALFIYDKGFKLSEFGYAAAGSFVLFLIILALTLIQFKLRKKDNGYN</sequence>
<evidence type="ECO:0000313" key="10">
    <source>
        <dbReference type="Proteomes" id="UP000548423"/>
    </source>
</evidence>
<reference evidence="10" key="2">
    <citation type="submission" date="2020-08" db="EMBL/GenBank/DDBJ databases">
        <title>The Agave Microbiome: Exploring the role of microbial communities in plant adaptations to desert environments.</title>
        <authorList>
            <person name="Partida-Martinez L.P."/>
        </authorList>
    </citation>
    <scope>NUCLEOTIDE SEQUENCE [LARGE SCALE GENOMIC DNA]</scope>
    <source>
        <strain evidence="10">AT2.8</strain>
    </source>
</reference>
<dbReference type="AlphaFoldDB" id="A0A852TLN3"/>
<dbReference type="Pfam" id="PF00528">
    <property type="entry name" value="BPD_transp_1"/>
    <property type="match status" value="1"/>
</dbReference>